<comment type="caution">
    <text evidence="2">The sequence shown here is derived from an EMBL/GenBank/DDBJ whole genome shotgun (WGS) entry which is preliminary data.</text>
</comment>
<dbReference type="EMBL" id="JAVRJZ010000010">
    <property type="protein sequence ID" value="KAK2717645.1"/>
    <property type="molecule type" value="Genomic_DNA"/>
</dbReference>
<reference evidence="2" key="1">
    <citation type="submission" date="2023-07" db="EMBL/GenBank/DDBJ databases">
        <title>Chromosome-level genome assembly of Artemia franciscana.</title>
        <authorList>
            <person name="Jo E."/>
        </authorList>
    </citation>
    <scope>NUCLEOTIDE SEQUENCE</scope>
    <source>
        <tissue evidence="2">Whole body</tissue>
    </source>
</reference>
<organism evidence="2 3">
    <name type="scientific">Artemia franciscana</name>
    <name type="common">Brine shrimp</name>
    <name type="synonym">Artemia sanfranciscana</name>
    <dbReference type="NCBI Taxonomy" id="6661"/>
    <lineage>
        <taxon>Eukaryota</taxon>
        <taxon>Metazoa</taxon>
        <taxon>Ecdysozoa</taxon>
        <taxon>Arthropoda</taxon>
        <taxon>Crustacea</taxon>
        <taxon>Branchiopoda</taxon>
        <taxon>Anostraca</taxon>
        <taxon>Artemiidae</taxon>
        <taxon>Artemia</taxon>
    </lineage>
</organism>
<evidence type="ECO:0000313" key="3">
    <source>
        <dbReference type="Proteomes" id="UP001187531"/>
    </source>
</evidence>
<accession>A0AA88LDK5</accession>
<sequence>MKSQKYSDQDSTSTPATGSSASYESTDSVFIWDNHFANQFEQFSYDSINENDERPKEHVPNLWDPQSAIICEDFLEQLSPCSLRVTKLKLQYSTPDIVKSVDLSETCLKKSVEKVDSDTGSSQCTPTHSRCMKLQERRGSTHSLSLALKAVDLTDELIDLPQEK</sequence>
<name>A0AA88LDK5_ARTSF</name>
<keyword evidence="3" id="KW-1185">Reference proteome</keyword>
<protein>
    <submittedName>
        <fullName evidence="2">Uncharacterized protein</fullName>
    </submittedName>
</protein>
<feature type="compositionally biased region" description="Low complexity" evidence="1">
    <location>
        <begin position="11"/>
        <end position="22"/>
    </location>
</feature>
<gene>
    <name evidence="2" type="ORF">QYM36_006424</name>
</gene>
<dbReference type="Proteomes" id="UP001187531">
    <property type="component" value="Unassembled WGS sequence"/>
</dbReference>
<proteinExistence type="predicted"/>
<feature type="region of interest" description="Disordered" evidence="1">
    <location>
        <begin position="1"/>
        <end position="24"/>
    </location>
</feature>
<dbReference type="AlphaFoldDB" id="A0AA88LDK5"/>
<evidence type="ECO:0000313" key="2">
    <source>
        <dbReference type="EMBL" id="KAK2717645.1"/>
    </source>
</evidence>
<evidence type="ECO:0000256" key="1">
    <source>
        <dbReference type="SAM" id="MobiDB-lite"/>
    </source>
</evidence>